<evidence type="ECO:0000313" key="2">
    <source>
        <dbReference type="EMBL" id="CAA9226473.1"/>
    </source>
</evidence>
<dbReference type="EMBL" id="CADCTH010000111">
    <property type="protein sequence ID" value="CAA9226473.1"/>
    <property type="molecule type" value="Genomic_DNA"/>
</dbReference>
<proteinExistence type="predicted"/>
<feature type="non-terminal residue" evidence="2">
    <location>
        <position position="1"/>
    </location>
</feature>
<feature type="region of interest" description="Disordered" evidence="1">
    <location>
        <begin position="40"/>
        <end position="88"/>
    </location>
</feature>
<feature type="compositionally biased region" description="Low complexity" evidence="1">
    <location>
        <begin position="66"/>
        <end position="88"/>
    </location>
</feature>
<protein>
    <submittedName>
        <fullName evidence="2">Uncharacterized protein</fullName>
    </submittedName>
</protein>
<sequence>GLEQPSQAATRRRCRAPRRHRCDGERRVVRRRALGRVGLARPLPEGRAPVRLPRRGDPAGDALGQPRGRPGGHLARGPGRGLLRPLVGSDHPLADVLAAV</sequence>
<accession>A0A6J4HJS8</accession>
<name>A0A6J4HJS8_9PSEU</name>
<gene>
    <name evidence="2" type="ORF">AVDCRST_MAG54-815</name>
</gene>
<dbReference type="AlphaFoldDB" id="A0A6J4HJS8"/>
<evidence type="ECO:0000256" key="1">
    <source>
        <dbReference type="SAM" id="MobiDB-lite"/>
    </source>
</evidence>
<reference evidence="2" key="1">
    <citation type="submission" date="2020-02" db="EMBL/GenBank/DDBJ databases">
        <authorList>
            <person name="Meier V. D."/>
        </authorList>
    </citation>
    <scope>NUCLEOTIDE SEQUENCE</scope>
    <source>
        <strain evidence="2">AVDCRST_MAG54</strain>
    </source>
</reference>
<organism evidence="2">
    <name type="scientific">uncultured Actinomycetospora sp</name>
    <dbReference type="NCBI Taxonomy" id="1135996"/>
    <lineage>
        <taxon>Bacteria</taxon>
        <taxon>Bacillati</taxon>
        <taxon>Actinomycetota</taxon>
        <taxon>Actinomycetes</taxon>
        <taxon>Pseudonocardiales</taxon>
        <taxon>Pseudonocardiaceae</taxon>
        <taxon>Actinomycetospora</taxon>
        <taxon>environmental samples</taxon>
    </lineage>
</organism>
<feature type="non-terminal residue" evidence="2">
    <location>
        <position position="100"/>
    </location>
</feature>